<feature type="domain" description="Lipoyl-binding" evidence="1">
    <location>
        <begin position="2"/>
        <end position="76"/>
    </location>
</feature>
<dbReference type="PROSITE" id="PS50968">
    <property type="entry name" value="BIOTINYL_LIPOYL"/>
    <property type="match status" value="1"/>
</dbReference>
<protein>
    <submittedName>
        <fullName evidence="2">Dihydrolipoamide acyltransferase</fullName>
    </submittedName>
</protein>
<dbReference type="CDD" id="cd06849">
    <property type="entry name" value="lipoyl_domain"/>
    <property type="match status" value="1"/>
</dbReference>
<evidence type="ECO:0000313" key="3">
    <source>
        <dbReference type="Proteomes" id="UP001160625"/>
    </source>
</evidence>
<dbReference type="Pfam" id="PF00364">
    <property type="entry name" value="Biotin_lipoyl"/>
    <property type="match status" value="1"/>
</dbReference>
<organism evidence="2 3">
    <name type="scientific">Sphingomonas oryzagri</name>
    <dbReference type="NCBI Taxonomy" id="3042314"/>
    <lineage>
        <taxon>Bacteria</taxon>
        <taxon>Pseudomonadati</taxon>
        <taxon>Pseudomonadota</taxon>
        <taxon>Alphaproteobacteria</taxon>
        <taxon>Sphingomonadales</taxon>
        <taxon>Sphingomonadaceae</taxon>
        <taxon>Sphingomonas</taxon>
    </lineage>
</organism>
<dbReference type="EMBL" id="JARYGZ010000001">
    <property type="protein sequence ID" value="MDH7637453.1"/>
    <property type="molecule type" value="Genomic_DNA"/>
</dbReference>
<reference evidence="2" key="1">
    <citation type="submission" date="2023-04" db="EMBL/GenBank/DDBJ databases">
        <title>Sphingomonas sp. MAHUQ-71 isolated from rice field.</title>
        <authorList>
            <person name="Huq M.A."/>
        </authorList>
    </citation>
    <scope>NUCLEOTIDE SEQUENCE</scope>
    <source>
        <strain evidence="2">MAHUQ-71</strain>
    </source>
</reference>
<dbReference type="SUPFAM" id="SSF51230">
    <property type="entry name" value="Single hybrid motif"/>
    <property type="match status" value="1"/>
</dbReference>
<comment type="caution">
    <text evidence="2">The sequence shown here is derived from an EMBL/GenBank/DDBJ whole genome shotgun (WGS) entry which is preliminary data.</text>
</comment>
<evidence type="ECO:0000313" key="2">
    <source>
        <dbReference type="EMBL" id="MDH7637453.1"/>
    </source>
</evidence>
<name>A0ABT6MXA7_9SPHN</name>
<gene>
    <name evidence="2" type="ORF">QGN17_01795</name>
</gene>
<dbReference type="GO" id="GO:0016746">
    <property type="term" value="F:acyltransferase activity"/>
    <property type="evidence" value="ECO:0007669"/>
    <property type="project" value="UniProtKB-KW"/>
</dbReference>
<dbReference type="Proteomes" id="UP001160625">
    <property type="component" value="Unassembled WGS sequence"/>
</dbReference>
<evidence type="ECO:0000259" key="1">
    <source>
        <dbReference type="PROSITE" id="PS50968"/>
    </source>
</evidence>
<sequence length="76" mass="7998">MSTEIRIPKIGMTMTEATLTEWLVPDGGTATAGTPLYAVELDKSTNEVDAPVSGTLKVIGQIGETYEVGTLIATIE</sequence>
<keyword evidence="2" id="KW-0808">Transferase</keyword>
<dbReference type="InterPro" id="IPR000089">
    <property type="entry name" value="Biotin_lipoyl"/>
</dbReference>
<keyword evidence="3" id="KW-1185">Reference proteome</keyword>
<dbReference type="RefSeq" id="WP_281042805.1">
    <property type="nucleotide sequence ID" value="NZ_JARYGZ010000001.1"/>
</dbReference>
<dbReference type="Gene3D" id="2.40.50.100">
    <property type="match status" value="1"/>
</dbReference>
<accession>A0ABT6MXA7</accession>
<proteinExistence type="predicted"/>
<keyword evidence="2" id="KW-0012">Acyltransferase</keyword>
<dbReference type="InterPro" id="IPR011053">
    <property type="entry name" value="Single_hybrid_motif"/>
</dbReference>